<sequence length="403" mass="43686">MVVGTAEFTRAAERDGLVLDEGQWAVAARLAGLGSALGGRRRLFGRATAPVRGVYLWGSVGRGKSWLADTLFDAVPLTEETEKRRLHFHEFFRRFHTAYGRYRDERAASDRAVEELLGDCRFLYFDEFHVHDAGDAMLIGRVVRSLLARGTTLLATSNYPPAGLLPNPVFHQLFEPVIALLEASLDVVELPDGQDYRTSRGAGRPRSGFAAGRHLWPGTEHQLTDAGLTVPTADERRPLRAGTGKVEALAVRDGQVWFDFHELCDRPVSTGDYLELADTAQDWVLTGLPRLAETNRDAAQRFANLIDVLCDRGTPLTLVSRAPLAEVLRGDGLPADINRTASRLSLLEQHAPAGAVPPTAHESADRCGSGESADGGRGPASVEGFGAGCVQAQGEAERAGRCR</sequence>
<reference evidence="5" key="1">
    <citation type="journal article" date="2019" name="Int. J. Syst. Evol. Microbiol.">
        <title>The Global Catalogue of Microorganisms (GCM) 10K type strain sequencing project: providing services to taxonomists for standard genome sequencing and annotation.</title>
        <authorList>
            <consortium name="The Broad Institute Genomics Platform"/>
            <consortium name="The Broad Institute Genome Sequencing Center for Infectious Disease"/>
            <person name="Wu L."/>
            <person name="Ma J."/>
        </authorList>
    </citation>
    <scope>NUCLEOTIDE SEQUENCE [LARGE SCALE GENOMIC DNA]</scope>
    <source>
        <strain evidence="5">JCM 13006</strain>
    </source>
</reference>
<name>A0ABP9DE53_9ACTN</name>
<dbReference type="InterPro" id="IPR027417">
    <property type="entry name" value="P-loop_NTPase"/>
</dbReference>
<organism evidence="4 5">
    <name type="scientific">Kitasatospora terrestris</name>
    <dbReference type="NCBI Taxonomy" id="258051"/>
    <lineage>
        <taxon>Bacteria</taxon>
        <taxon>Bacillati</taxon>
        <taxon>Actinomycetota</taxon>
        <taxon>Actinomycetes</taxon>
        <taxon>Kitasatosporales</taxon>
        <taxon>Streptomycetaceae</taxon>
        <taxon>Kitasatospora</taxon>
    </lineage>
</organism>
<keyword evidence="4" id="KW-0131">Cell cycle</keyword>
<dbReference type="RefSeq" id="WP_345695174.1">
    <property type="nucleotide sequence ID" value="NZ_BAABIS010000001.1"/>
</dbReference>
<gene>
    <name evidence="4" type="primary">zapE_1</name>
    <name evidence="4" type="ORF">GCM10023235_06030</name>
</gene>
<dbReference type="GO" id="GO:0051301">
    <property type="term" value="P:cell division"/>
    <property type="evidence" value="ECO:0007669"/>
    <property type="project" value="UniProtKB-KW"/>
</dbReference>
<dbReference type="EMBL" id="BAABIS010000001">
    <property type="protein sequence ID" value="GAA4834296.1"/>
    <property type="molecule type" value="Genomic_DNA"/>
</dbReference>
<keyword evidence="1" id="KW-0547">Nucleotide-binding</keyword>
<evidence type="ECO:0000313" key="5">
    <source>
        <dbReference type="Proteomes" id="UP001501752"/>
    </source>
</evidence>
<dbReference type="SUPFAM" id="SSF52540">
    <property type="entry name" value="P-loop containing nucleoside triphosphate hydrolases"/>
    <property type="match status" value="1"/>
</dbReference>
<evidence type="ECO:0000256" key="2">
    <source>
        <dbReference type="ARBA" id="ARBA00022840"/>
    </source>
</evidence>
<accession>A0ABP9DE53</accession>
<dbReference type="NCBIfam" id="NF040713">
    <property type="entry name" value="ZapE"/>
    <property type="match status" value="1"/>
</dbReference>
<proteinExistence type="predicted"/>
<evidence type="ECO:0000256" key="3">
    <source>
        <dbReference type="SAM" id="MobiDB-lite"/>
    </source>
</evidence>
<dbReference type="Pfam" id="PF03969">
    <property type="entry name" value="AFG1_ATPase"/>
    <property type="match status" value="1"/>
</dbReference>
<comment type="caution">
    <text evidence="4">The sequence shown here is derived from an EMBL/GenBank/DDBJ whole genome shotgun (WGS) entry which is preliminary data.</text>
</comment>
<evidence type="ECO:0000313" key="4">
    <source>
        <dbReference type="EMBL" id="GAA4834296.1"/>
    </source>
</evidence>
<feature type="region of interest" description="Disordered" evidence="3">
    <location>
        <begin position="352"/>
        <end position="385"/>
    </location>
</feature>
<dbReference type="Gene3D" id="3.40.50.300">
    <property type="entry name" value="P-loop containing nucleotide triphosphate hydrolases"/>
    <property type="match status" value="1"/>
</dbReference>
<dbReference type="PANTHER" id="PTHR12169:SF6">
    <property type="entry name" value="AFG1-LIKE ATPASE"/>
    <property type="match status" value="1"/>
</dbReference>
<keyword evidence="4" id="KW-0132">Cell division</keyword>
<evidence type="ECO:0000256" key="1">
    <source>
        <dbReference type="ARBA" id="ARBA00022741"/>
    </source>
</evidence>
<keyword evidence="5" id="KW-1185">Reference proteome</keyword>
<keyword evidence="2" id="KW-0067">ATP-binding</keyword>
<dbReference type="Proteomes" id="UP001501752">
    <property type="component" value="Unassembled WGS sequence"/>
</dbReference>
<protein>
    <submittedName>
        <fullName evidence="4">Cell division protein ZapE</fullName>
    </submittedName>
</protein>
<dbReference type="PANTHER" id="PTHR12169">
    <property type="entry name" value="ATPASE N2B"/>
    <property type="match status" value="1"/>
</dbReference>
<dbReference type="InterPro" id="IPR005654">
    <property type="entry name" value="ATPase_AFG1-like"/>
</dbReference>